<accession>A0ABU3VE56</accession>
<dbReference type="Proteomes" id="UP001255416">
    <property type="component" value="Unassembled WGS sequence"/>
</dbReference>
<keyword evidence="2" id="KW-1185">Reference proteome</keyword>
<dbReference type="PANTHER" id="PTHR19879">
    <property type="entry name" value="TRANSCRIPTION INITIATION FACTOR TFIID"/>
    <property type="match status" value="1"/>
</dbReference>
<proteinExistence type="predicted"/>
<dbReference type="EMBL" id="JASMWN010000007">
    <property type="protein sequence ID" value="MDU9004449.1"/>
    <property type="molecule type" value="Genomic_DNA"/>
</dbReference>
<dbReference type="SMART" id="SM00320">
    <property type="entry name" value="WD40"/>
    <property type="match status" value="4"/>
</dbReference>
<dbReference type="PANTHER" id="PTHR19879:SF9">
    <property type="entry name" value="TRANSCRIPTION INITIATION FACTOR TFIID SUBUNIT 5"/>
    <property type="match status" value="1"/>
</dbReference>
<dbReference type="InterPro" id="IPR015943">
    <property type="entry name" value="WD40/YVTN_repeat-like_dom_sf"/>
</dbReference>
<organism evidence="1 2">
    <name type="scientific">Sedimentitalea todarodis</name>
    <dbReference type="NCBI Taxonomy" id="1631240"/>
    <lineage>
        <taxon>Bacteria</taxon>
        <taxon>Pseudomonadati</taxon>
        <taxon>Pseudomonadota</taxon>
        <taxon>Alphaproteobacteria</taxon>
        <taxon>Rhodobacterales</taxon>
        <taxon>Paracoccaceae</taxon>
        <taxon>Sedimentitalea</taxon>
    </lineage>
</organism>
<gene>
    <name evidence="1" type="ORF">QO231_11360</name>
</gene>
<comment type="caution">
    <text evidence="1">The sequence shown here is derived from an EMBL/GenBank/DDBJ whole genome shotgun (WGS) entry which is preliminary data.</text>
</comment>
<evidence type="ECO:0000313" key="1">
    <source>
        <dbReference type="EMBL" id="MDU9004449.1"/>
    </source>
</evidence>
<evidence type="ECO:0000313" key="2">
    <source>
        <dbReference type="Proteomes" id="UP001255416"/>
    </source>
</evidence>
<name>A0ABU3VE56_9RHOB</name>
<dbReference type="SUPFAM" id="SSF101908">
    <property type="entry name" value="Putative isomerase YbhE"/>
    <property type="match status" value="1"/>
</dbReference>
<dbReference type="Gene3D" id="2.130.10.10">
    <property type="entry name" value="YVTN repeat-like/Quinoprotein amine dehydrogenase"/>
    <property type="match status" value="2"/>
</dbReference>
<reference evidence="2" key="1">
    <citation type="submission" date="2023-05" db="EMBL/GenBank/DDBJ databases">
        <title>Sedimentitalea sp. nov. JM2-8.</title>
        <authorList>
            <person name="Huang J."/>
        </authorList>
    </citation>
    <scope>NUCLEOTIDE SEQUENCE [LARGE SCALE GENOMIC DNA]</scope>
    <source>
        <strain evidence="2">KHS03</strain>
    </source>
</reference>
<dbReference type="InterPro" id="IPR001680">
    <property type="entry name" value="WD40_rpt"/>
</dbReference>
<sequence length="376" mass="40328">MVENSASGLSLFDLLARDWSLECDVIQTRFNFDDTGVVFRLRSGKLAMASTRDTESPKIRTRMELDTGRTMIRPRENSVPPLTTPEIAVCSDLPIARFGAQGFATVDQDGTLQQVTVGGQVVIRLKPETDAVTSLCSSVSGSILALARQDRIVIYSTEDMNTLAEIGLNHPVTCSAISPDERTLAAWGDDTLSLVDIQNPSATPKIIRCAGDITEISWRKSGSHLSCASADKSFYIVDCAAGTAQRVEDFPSPVRNTEFSETGKALIASGAFRLVGWSADDLPENDLPGTPLTIGKPGFVVINVIATHPARDLVATGYANGLVAIASIGSMQEMMLHQEKATEATSLSWSKTGEHLAIGFASGKAALVTFPEQMFK</sequence>
<protein>
    <recommendedName>
        <fullName evidence="3">Anaphase-promoting complex subunit 4 WD40 domain-containing protein</fullName>
    </recommendedName>
</protein>
<evidence type="ECO:0008006" key="3">
    <source>
        <dbReference type="Google" id="ProtNLM"/>
    </source>
</evidence>
<dbReference type="RefSeq" id="WP_316776173.1">
    <property type="nucleotide sequence ID" value="NZ_JASMWN010000007.1"/>
</dbReference>